<dbReference type="Gene3D" id="3.40.630.30">
    <property type="match status" value="1"/>
</dbReference>
<evidence type="ECO:0000256" key="1">
    <source>
        <dbReference type="SAM" id="MobiDB-lite"/>
    </source>
</evidence>
<dbReference type="InterPro" id="IPR016181">
    <property type="entry name" value="Acyl_CoA_acyltransferase"/>
</dbReference>
<feature type="region of interest" description="Disordered" evidence="1">
    <location>
        <begin position="1"/>
        <end position="28"/>
    </location>
</feature>
<dbReference type="HOGENOM" id="CLU_1516633_0_0_6"/>
<dbReference type="KEGG" id="palk:PSAKL28_19930"/>
<dbReference type="eggNOG" id="ENOG5033092">
    <property type="taxonomic scope" value="Bacteria"/>
</dbReference>
<accession>A0A077FBN1</accession>
<dbReference type="SUPFAM" id="SSF55729">
    <property type="entry name" value="Acyl-CoA N-acyltransferases (Nat)"/>
    <property type="match status" value="1"/>
</dbReference>
<evidence type="ECO:0000313" key="3">
    <source>
        <dbReference type="Proteomes" id="UP000028931"/>
    </source>
</evidence>
<organism evidence="2 3">
    <name type="scientific">Pseudomonas alkylphenolica</name>
    <dbReference type="NCBI Taxonomy" id="237609"/>
    <lineage>
        <taxon>Bacteria</taxon>
        <taxon>Pseudomonadati</taxon>
        <taxon>Pseudomonadota</taxon>
        <taxon>Gammaproteobacteria</taxon>
        <taxon>Pseudomonadales</taxon>
        <taxon>Pseudomonadaceae</taxon>
        <taxon>Pseudomonas</taxon>
    </lineage>
</organism>
<dbReference type="RefSeq" id="WP_128869432.1">
    <property type="nucleotide sequence ID" value="NZ_CP009048.1"/>
</dbReference>
<protein>
    <recommendedName>
        <fullName evidence="4">N-acetyltransferase domain-containing protein</fullName>
    </recommendedName>
</protein>
<evidence type="ECO:0000313" key="2">
    <source>
        <dbReference type="EMBL" id="AIL61214.1"/>
    </source>
</evidence>
<dbReference type="Proteomes" id="UP000028931">
    <property type="component" value="Chromosome"/>
</dbReference>
<dbReference type="EMBL" id="CP009048">
    <property type="protein sequence ID" value="AIL61214.1"/>
    <property type="molecule type" value="Genomic_DNA"/>
</dbReference>
<name>A0A077FBN1_9PSED</name>
<sequence length="177" mass="19231">MARPVSESNARPVRRSTPKPPTVTAKSKLGPVSSDAIVLIRTSGTLDKGGGAGGEAWIIIADGKRAGTAYINMVDDTVRGLHPSFHIFLNRPSQGRQIGRIAYERGCALSQYDVVYAHMRKSNTASRKAAEYAGFTEVTTQNDSQLVMVWYRGRYDSVFKPTGSSHAIDHPAARIVI</sequence>
<dbReference type="OrthoDB" id="9181051at2"/>
<reference evidence="2 3" key="1">
    <citation type="submission" date="2014-07" db="EMBL/GenBank/DDBJ databases">
        <authorList>
            <person name="Lee K."/>
            <person name="Lim J.Y."/>
            <person name="Hwang I."/>
        </authorList>
    </citation>
    <scope>NUCLEOTIDE SEQUENCE [LARGE SCALE GENOMIC DNA]</scope>
    <source>
        <strain evidence="2 3">KL28</strain>
    </source>
</reference>
<dbReference type="AlphaFoldDB" id="A0A077FBN1"/>
<evidence type="ECO:0008006" key="4">
    <source>
        <dbReference type="Google" id="ProtNLM"/>
    </source>
</evidence>
<proteinExistence type="predicted"/>
<gene>
    <name evidence="2" type="ORF">PSAKL28_19930</name>
</gene>